<evidence type="ECO:0000256" key="8">
    <source>
        <dbReference type="ARBA" id="ARBA00023125"/>
    </source>
</evidence>
<dbReference type="PANTHER" id="PTHR30591">
    <property type="entry name" value="RECBCD ENZYME SUBUNIT RECC"/>
    <property type="match status" value="1"/>
</dbReference>
<reference evidence="11 12" key="1">
    <citation type="submission" date="2018-06" db="EMBL/GenBank/DDBJ databases">
        <authorList>
            <consortium name="Pathogen Informatics"/>
            <person name="Doyle S."/>
        </authorList>
    </citation>
    <scope>NUCLEOTIDE SEQUENCE [LARGE SCALE GENOMIC DNA]</scope>
    <source>
        <strain evidence="11 12">NCTC10313</strain>
    </source>
</reference>
<dbReference type="InterPro" id="IPR027417">
    <property type="entry name" value="P-loop_NTPase"/>
</dbReference>
<dbReference type="EC" id="3.1.11.5" evidence="11"/>
<dbReference type="Proteomes" id="UP000254487">
    <property type="component" value="Unassembled WGS sequence"/>
</dbReference>
<evidence type="ECO:0000313" key="12">
    <source>
        <dbReference type="Proteomes" id="UP000254487"/>
    </source>
</evidence>
<evidence type="ECO:0000256" key="6">
    <source>
        <dbReference type="ARBA" id="ARBA00022839"/>
    </source>
</evidence>
<dbReference type="GO" id="GO:0008854">
    <property type="term" value="F:exodeoxyribonuclease V activity"/>
    <property type="evidence" value="ECO:0007669"/>
    <property type="project" value="UniProtKB-EC"/>
</dbReference>
<evidence type="ECO:0000313" key="11">
    <source>
        <dbReference type="EMBL" id="STV10575.1"/>
    </source>
</evidence>
<dbReference type="PANTHER" id="PTHR30591:SF1">
    <property type="entry name" value="RECBCD ENZYME SUBUNIT RECC"/>
    <property type="match status" value="1"/>
</dbReference>
<accession>A0A378AIV2</accession>
<keyword evidence="8" id="KW-0238">DNA-binding</keyword>
<keyword evidence="3" id="KW-0227">DNA damage</keyword>
<keyword evidence="4 11" id="KW-0378">Hydrolase</keyword>
<evidence type="ECO:0000256" key="3">
    <source>
        <dbReference type="ARBA" id="ARBA00022763"/>
    </source>
</evidence>
<keyword evidence="2" id="KW-0547">Nucleotide-binding</keyword>
<dbReference type="Pfam" id="PF17946">
    <property type="entry name" value="RecC_C"/>
    <property type="match status" value="1"/>
</dbReference>
<dbReference type="GO" id="GO:0006310">
    <property type="term" value="P:DNA recombination"/>
    <property type="evidence" value="ECO:0007669"/>
    <property type="project" value="TreeGrafter"/>
</dbReference>
<dbReference type="SUPFAM" id="SSF52540">
    <property type="entry name" value="P-loop containing nucleoside triphosphate hydrolases"/>
    <property type="match status" value="1"/>
</dbReference>
<keyword evidence="9" id="KW-0234">DNA repair</keyword>
<evidence type="ECO:0000256" key="7">
    <source>
        <dbReference type="ARBA" id="ARBA00022840"/>
    </source>
</evidence>
<dbReference type="EMBL" id="UGLW01000003">
    <property type="protein sequence ID" value="STV10575.1"/>
    <property type="molecule type" value="Genomic_DNA"/>
</dbReference>
<dbReference type="GO" id="GO:0003677">
    <property type="term" value="F:DNA binding"/>
    <property type="evidence" value="ECO:0007669"/>
    <property type="project" value="UniProtKB-KW"/>
</dbReference>
<dbReference type="GO" id="GO:0005524">
    <property type="term" value="F:ATP binding"/>
    <property type="evidence" value="ECO:0007669"/>
    <property type="project" value="UniProtKB-KW"/>
</dbReference>
<protein>
    <submittedName>
        <fullName evidence="11">Exodeoxyribonuclease V subunit gamma</fullName>
        <ecNumber evidence="11">3.1.11.5</ecNumber>
    </submittedName>
</protein>
<evidence type="ECO:0000259" key="10">
    <source>
        <dbReference type="Pfam" id="PF17946"/>
    </source>
</evidence>
<dbReference type="Gene3D" id="1.10.10.990">
    <property type="match status" value="1"/>
</dbReference>
<keyword evidence="6" id="KW-0269">Exonuclease</keyword>
<evidence type="ECO:0000256" key="4">
    <source>
        <dbReference type="ARBA" id="ARBA00022801"/>
    </source>
</evidence>
<dbReference type="FunFam" id="3.40.50.300:FF:001153">
    <property type="entry name" value="RecBCD enzyme subunit RecC"/>
    <property type="match status" value="1"/>
</dbReference>
<dbReference type="GO" id="GO:0004386">
    <property type="term" value="F:helicase activity"/>
    <property type="evidence" value="ECO:0007669"/>
    <property type="project" value="UniProtKB-KW"/>
</dbReference>
<dbReference type="InterPro" id="IPR041500">
    <property type="entry name" value="RecC_C"/>
</dbReference>
<evidence type="ECO:0000256" key="5">
    <source>
        <dbReference type="ARBA" id="ARBA00022806"/>
    </source>
</evidence>
<dbReference type="GO" id="GO:0006281">
    <property type="term" value="P:DNA repair"/>
    <property type="evidence" value="ECO:0007669"/>
    <property type="project" value="UniProtKB-KW"/>
</dbReference>
<keyword evidence="7" id="KW-0067">ATP-binding</keyword>
<keyword evidence="5" id="KW-0347">Helicase</keyword>
<name>A0A378AIV2_KLEPO</name>
<evidence type="ECO:0000256" key="2">
    <source>
        <dbReference type="ARBA" id="ARBA00022741"/>
    </source>
</evidence>
<evidence type="ECO:0000256" key="9">
    <source>
        <dbReference type="ARBA" id="ARBA00023204"/>
    </source>
</evidence>
<evidence type="ECO:0000256" key="1">
    <source>
        <dbReference type="ARBA" id="ARBA00022722"/>
    </source>
</evidence>
<dbReference type="SUPFAM" id="SSF52980">
    <property type="entry name" value="Restriction endonuclease-like"/>
    <property type="match status" value="1"/>
</dbReference>
<feature type="domain" description="RecC C-terminal" evidence="10">
    <location>
        <begin position="299"/>
        <end position="476"/>
    </location>
</feature>
<dbReference type="AlphaFoldDB" id="A0A378AIV2"/>
<organism evidence="11 12">
    <name type="scientific">Klebsiella pneumoniae subsp. ozaenae</name>
    <dbReference type="NCBI Taxonomy" id="574"/>
    <lineage>
        <taxon>Bacteria</taxon>
        <taxon>Pseudomonadati</taxon>
        <taxon>Pseudomonadota</taxon>
        <taxon>Gammaproteobacteria</taxon>
        <taxon>Enterobacterales</taxon>
        <taxon>Enterobacteriaceae</taxon>
        <taxon>Klebsiella/Raoultella group</taxon>
        <taxon>Klebsiella</taxon>
        <taxon>Klebsiella pneumoniae complex</taxon>
    </lineage>
</organism>
<dbReference type="Gene3D" id="3.40.50.300">
    <property type="entry name" value="P-loop containing nucleotide triphosphate hydrolases"/>
    <property type="match status" value="1"/>
</dbReference>
<keyword evidence="1" id="KW-0540">Nuclease</keyword>
<sequence length="553" mass="62361">MATRPGPAAALAEWLPVCRDLLNDFFLPDSETEAALALIEQQWLAVIDSGLEAQYGEQVPLTLLRDELAQRLDQQRISQRFLAGPVNICTLMPMRSIPFKVVCLLGMNDGVYPRTLPPLGFDLMSQKPQRGDRSRRDDDRYLFLEALMSAEQTLYISYIGRSIQDNSERFPSVLVQELVDYIGQSHCLAGDEELDCDASEARVKAHITHLHTRMPFDVANFQEDENKSYAREWLAAAGQQGEAHSDLYSRSPRRRLTACRSISFCASGSTRYARSFSSVCGSISAPKRTIFQTTSRSLLEGLSRYQLNQQLLNTLIEEQDVSAMFRRFRAAGELPYGAFGELVWETQRLEMQALAERVMAERQQAQSMEIDLQCGGVNLTGWLQQVQPDGLLRWRPSLLSVSQGMQLWLEHLVYCASGGTGESRLFVRKEGEWRFPALAPAEAQAYLNELVDGYLLGMSQPLLLLPESGGAWLKACYDAEKDVILMDEETQQKARSKFLQTYEGNMVVSGRAPISGINACGVRWSRRITKKSLPRRSVICYRYIVTIGPHKFK</sequence>
<dbReference type="InterPro" id="IPR011335">
    <property type="entry name" value="Restrct_endonuc-II-like"/>
</dbReference>
<dbReference type="STRING" id="1218098.GCA_001598715_03665"/>
<dbReference type="CDD" id="cd22353">
    <property type="entry name" value="RecC_C-like"/>
    <property type="match status" value="1"/>
</dbReference>
<gene>
    <name evidence="11" type="primary">recC_1</name>
    <name evidence="11" type="ORF">NCTC10313_05766</name>
</gene>
<proteinExistence type="predicted"/>